<sequence>MNLIKNAPDEGALVVLSGGQDSTTCLYWAIQRWGRERVQALTFDYGQRHRVELDSARAIAELAGVRQTVLPIDTFARMGGNALTDDIIPESGVRADDDAALPNTFVPGRNLIFLTFAAAFAYQKGLAHVVTGVAQTDYSGYPDCRENTLKSLELALRLGMDSRVTLHTPLMFLTKAQTVHLAQDVGAMSALALSHTCYNGAVPPCGECAACLLRAQGFAQAGAIDPLIERTGRARADETVNQLTLC</sequence>
<dbReference type="EC" id="6.3.4.20" evidence="9 11"/>
<evidence type="ECO:0000313" key="13">
    <source>
        <dbReference type="Proteomes" id="UP000294480"/>
    </source>
</evidence>
<keyword evidence="3 11" id="KW-0479">Metal-binding</keyword>
<dbReference type="Proteomes" id="UP000294480">
    <property type="component" value="Unassembled WGS sequence"/>
</dbReference>
<dbReference type="HAMAP" id="MF_01633">
    <property type="entry name" value="QueC"/>
    <property type="match status" value="1"/>
</dbReference>
<keyword evidence="13" id="KW-1185">Reference proteome</keyword>
<evidence type="ECO:0000256" key="3">
    <source>
        <dbReference type="ARBA" id="ARBA00022723"/>
    </source>
</evidence>
<accession>A0A4V3DK78</accession>
<protein>
    <recommendedName>
        <fullName evidence="9 11">7-cyano-7-deazaguanine synthase</fullName>
        <ecNumber evidence="9 11">6.3.4.20</ecNumber>
    </recommendedName>
    <alternativeName>
        <fullName evidence="11">7-cyano-7-carbaguanine synthase</fullName>
    </alternativeName>
    <alternativeName>
        <fullName evidence="11">PreQ(0) synthase</fullName>
    </alternativeName>
    <alternativeName>
        <fullName evidence="11">Queuosine biosynthesis protein QueC</fullName>
    </alternativeName>
</protein>
<evidence type="ECO:0000256" key="1">
    <source>
        <dbReference type="ARBA" id="ARBA00005061"/>
    </source>
</evidence>
<organism evidence="12 13">
    <name type="scientific">Hydromonas duriensis</name>
    <dbReference type="NCBI Taxonomy" id="1527608"/>
    <lineage>
        <taxon>Bacteria</taxon>
        <taxon>Pseudomonadati</taxon>
        <taxon>Pseudomonadota</taxon>
        <taxon>Betaproteobacteria</taxon>
        <taxon>Burkholderiales</taxon>
        <taxon>Burkholderiaceae</taxon>
        <taxon>Hydromonas</taxon>
    </lineage>
</organism>
<dbReference type="AlphaFoldDB" id="A0A4V3DK78"/>
<comment type="pathway">
    <text evidence="1 11">Purine metabolism; 7-cyano-7-deazaguanine biosynthesis.</text>
</comment>
<keyword evidence="7 11" id="KW-0067">ATP-binding</keyword>
<comment type="catalytic activity">
    <reaction evidence="10 11">
        <text>7-carboxy-7-carbaguanine + NH4(+) + 2 ATP = 7-cyano-7-carbaguanine + 2 AMP + 2 diphosphate + 2 H(+)</text>
        <dbReference type="Rhea" id="RHEA:27982"/>
        <dbReference type="ChEBI" id="CHEBI:15378"/>
        <dbReference type="ChEBI" id="CHEBI:28938"/>
        <dbReference type="ChEBI" id="CHEBI:30616"/>
        <dbReference type="ChEBI" id="CHEBI:33019"/>
        <dbReference type="ChEBI" id="CHEBI:45075"/>
        <dbReference type="ChEBI" id="CHEBI:61036"/>
        <dbReference type="ChEBI" id="CHEBI:456215"/>
        <dbReference type="EC" id="6.3.4.20"/>
    </reaction>
</comment>
<dbReference type="OrthoDB" id="9789567at2"/>
<comment type="similarity">
    <text evidence="8 11">Belongs to the QueC family.</text>
</comment>
<keyword evidence="6 11" id="KW-0862">Zinc</keyword>
<dbReference type="GO" id="GO:0016879">
    <property type="term" value="F:ligase activity, forming carbon-nitrogen bonds"/>
    <property type="evidence" value="ECO:0007669"/>
    <property type="project" value="UniProtKB-UniRule"/>
</dbReference>
<dbReference type="GO" id="GO:0005524">
    <property type="term" value="F:ATP binding"/>
    <property type="evidence" value="ECO:0007669"/>
    <property type="project" value="UniProtKB-UniRule"/>
</dbReference>
<dbReference type="PANTHER" id="PTHR42914">
    <property type="entry name" value="7-CYANO-7-DEAZAGUANINE SYNTHASE"/>
    <property type="match status" value="1"/>
</dbReference>
<dbReference type="InterPro" id="IPR018317">
    <property type="entry name" value="QueC"/>
</dbReference>
<proteinExistence type="inferred from homology"/>
<keyword evidence="5 11" id="KW-0671">Queuosine biosynthesis</keyword>
<dbReference type="Gene3D" id="3.40.50.620">
    <property type="entry name" value="HUPs"/>
    <property type="match status" value="1"/>
</dbReference>
<evidence type="ECO:0000313" key="12">
    <source>
        <dbReference type="EMBL" id="TDR32727.1"/>
    </source>
</evidence>
<dbReference type="PANTHER" id="PTHR42914:SF1">
    <property type="entry name" value="7-CYANO-7-DEAZAGUANINE SYNTHASE"/>
    <property type="match status" value="1"/>
</dbReference>
<dbReference type="GO" id="GO:0008270">
    <property type="term" value="F:zinc ion binding"/>
    <property type="evidence" value="ECO:0007669"/>
    <property type="project" value="UniProtKB-UniRule"/>
</dbReference>
<dbReference type="GO" id="GO:0008616">
    <property type="term" value="P:tRNA queuosine(34) biosynthetic process"/>
    <property type="evidence" value="ECO:0007669"/>
    <property type="project" value="UniProtKB-UniRule"/>
</dbReference>
<evidence type="ECO:0000256" key="9">
    <source>
        <dbReference type="ARBA" id="ARBA00039149"/>
    </source>
</evidence>
<dbReference type="CDD" id="cd01995">
    <property type="entry name" value="QueC-like"/>
    <property type="match status" value="1"/>
</dbReference>
<dbReference type="InterPro" id="IPR014729">
    <property type="entry name" value="Rossmann-like_a/b/a_fold"/>
</dbReference>
<gene>
    <name evidence="11" type="primary">queC</name>
    <name evidence="12" type="ORF">DFR44_10223</name>
</gene>
<evidence type="ECO:0000256" key="6">
    <source>
        <dbReference type="ARBA" id="ARBA00022833"/>
    </source>
</evidence>
<evidence type="ECO:0000256" key="7">
    <source>
        <dbReference type="ARBA" id="ARBA00022840"/>
    </source>
</evidence>
<dbReference type="PIRSF" id="PIRSF006293">
    <property type="entry name" value="ExsB"/>
    <property type="match status" value="1"/>
</dbReference>
<name>A0A4V3DK78_9BURK</name>
<dbReference type="UniPathway" id="UPA00391"/>
<evidence type="ECO:0000256" key="5">
    <source>
        <dbReference type="ARBA" id="ARBA00022785"/>
    </source>
</evidence>
<keyword evidence="2 11" id="KW-0436">Ligase</keyword>
<evidence type="ECO:0000256" key="2">
    <source>
        <dbReference type="ARBA" id="ARBA00022598"/>
    </source>
</evidence>
<evidence type="ECO:0000256" key="4">
    <source>
        <dbReference type="ARBA" id="ARBA00022741"/>
    </source>
</evidence>
<comment type="function">
    <text evidence="11">Catalyzes the ATP-dependent conversion of 7-carboxy-7-deazaguanine (CDG) to 7-cyano-7-deazaguanine (preQ(0)).</text>
</comment>
<dbReference type="SUPFAM" id="SSF52402">
    <property type="entry name" value="Adenine nucleotide alpha hydrolases-like"/>
    <property type="match status" value="1"/>
</dbReference>
<feature type="binding site" evidence="11">
    <location>
        <position position="205"/>
    </location>
    <ligand>
        <name>Zn(2+)</name>
        <dbReference type="ChEBI" id="CHEBI:29105"/>
    </ligand>
</feature>
<feature type="binding site" evidence="11">
    <location>
        <position position="197"/>
    </location>
    <ligand>
        <name>Zn(2+)</name>
        <dbReference type="ChEBI" id="CHEBI:29105"/>
    </ligand>
</feature>
<feature type="binding site" evidence="11">
    <location>
        <begin position="16"/>
        <end position="26"/>
    </location>
    <ligand>
        <name>ATP</name>
        <dbReference type="ChEBI" id="CHEBI:30616"/>
    </ligand>
</feature>
<keyword evidence="4 11" id="KW-0547">Nucleotide-binding</keyword>
<dbReference type="Pfam" id="PF06508">
    <property type="entry name" value="QueC"/>
    <property type="match status" value="1"/>
</dbReference>
<feature type="binding site" evidence="11">
    <location>
        <position position="211"/>
    </location>
    <ligand>
        <name>Zn(2+)</name>
        <dbReference type="ChEBI" id="CHEBI:29105"/>
    </ligand>
</feature>
<comment type="caution">
    <text evidence="12">The sequence shown here is derived from an EMBL/GenBank/DDBJ whole genome shotgun (WGS) entry which is preliminary data.</text>
</comment>
<comment type="cofactor">
    <cofactor evidence="11">
        <name>Zn(2+)</name>
        <dbReference type="ChEBI" id="CHEBI:29105"/>
    </cofactor>
    <text evidence="11">Binds 1 zinc ion per subunit.</text>
</comment>
<evidence type="ECO:0000256" key="8">
    <source>
        <dbReference type="ARBA" id="ARBA00037993"/>
    </source>
</evidence>
<feature type="binding site" evidence="11">
    <location>
        <position position="208"/>
    </location>
    <ligand>
        <name>Zn(2+)</name>
        <dbReference type="ChEBI" id="CHEBI:29105"/>
    </ligand>
</feature>
<dbReference type="NCBIfam" id="TIGR00364">
    <property type="entry name" value="7-cyano-7-deazaguanine synthase QueC"/>
    <property type="match status" value="1"/>
</dbReference>
<evidence type="ECO:0000256" key="10">
    <source>
        <dbReference type="ARBA" id="ARBA00047890"/>
    </source>
</evidence>
<dbReference type="EMBL" id="SNZE01000002">
    <property type="protein sequence ID" value="TDR32727.1"/>
    <property type="molecule type" value="Genomic_DNA"/>
</dbReference>
<reference evidence="12 13" key="1">
    <citation type="submission" date="2019-03" db="EMBL/GenBank/DDBJ databases">
        <title>Genomic Encyclopedia of Type Strains, Phase IV (KMG-IV): sequencing the most valuable type-strain genomes for metagenomic binning, comparative biology and taxonomic classification.</title>
        <authorList>
            <person name="Goeker M."/>
        </authorList>
    </citation>
    <scope>NUCLEOTIDE SEQUENCE [LARGE SCALE GENOMIC DNA]</scope>
    <source>
        <strain evidence="12 13">DSM 102852</strain>
    </source>
</reference>
<evidence type="ECO:0000256" key="11">
    <source>
        <dbReference type="HAMAP-Rule" id="MF_01633"/>
    </source>
</evidence>